<accession>A0A382WY25</accession>
<sequence length="181" mass="19760">QRKGESTEGEILIISTDSRRVGALAQSRAFAELIGIPLEMAHSVEDITEVLERYRNARLILIDTPGLGPHEMQEREHQRSIIEAAEVDEVQVVVDGLTGYEHMLDFVEASQTFASELRLLFAKMDEVVRPGAVLSSAVETGVPSSYFTTGPAIPGGISPGDLSRIAEWIAGRRERPFGTGD</sequence>
<evidence type="ECO:0000256" key="2">
    <source>
        <dbReference type="ARBA" id="ARBA00023134"/>
    </source>
</evidence>
<proteinExistence type="predicted"/>
<dbReference type="InterPro" id="IPR027417">
    <property type="entry name" value="P-loop_NTPase"/>
</dbReference>
<organism evidence="4">
    <name type="scientific">marine metagenome</name>
    <dbReference type="NCBI Taxonomy" id="408172"/>
    <lineage>
        <taxon>unclassified sequences</taxon>
        <taxon>metagenomes</taxon>
        <taxon>ecological metagenomes</taxon>
    </lineage>
</organism>
<dbReference type="Gene3D" id="3.40.50.300">
    <property type="entry name" value="P-loop containing nucleotide triphosphate hydrolases"/>
    <property type="match status" value="1"/>
</dbReference>
<gene>
    <name evidence="4" type="ORF">METZ01_LOCUS416099</name>
</gene>
<dbReference type="GO" id="GO:0005525">
    <property type="term" value="F:GTP binding"/>
    <property type="evidence" value="ECO:0007669"/>
    <property type="project" value="UniProtKB-KW"/>
</dbReference>
<evidence type="ECO:0000313" key="4">
    <source>
        <dbReference type="EMBL" id="SVD63245.1"/>
    </source>
</evidence>
<evidence type="ECO:0000256" key="1">
    <source>
        <dbReference type="ARBA" id="ARBA00022741"/>
    </source>
</evidence>
<dbReference type="GO" id="GO:0006614">
    <property type="term" value="P:SRP-dependent cotranslational protein targeting to membrane"/>
    <property type="evidence" value="ECO:0007669"/>
    <property type="project" value="InterPro"/>
</dbReference>
<feature type="domain" description="SRP54-type proteins GTP-binding" evidence="3">
    <location>
        <begin position="1"/>
        <end position="171"/>
    </location>
</feature>
<protein>
    <recommendedName>
        <fullName evidence="3">SRP54-type proteins GTP-binding domain-containing protein</fullName>
    </recommendedName>
</protein>
<dbReference type="SMART" id="SM00962">
    <property type="entry name" value="SRP54"/>
    <property type="match status" value="1"/>
</dbReference>
<dbReference type="InterPro" id="IPR000897">
    <property type="entry name" value="SRP54_GTPase_dom"/>
</dbReference>
<dbReference type="Pfam" id="PF00448">
    <property type="entry name" value="SRP54"/>
    <property type="match status" value="1"/>
</dbReference>
<dbReference type="AlphaFoldDB" id="A0A382WY25"/>
<evidence type="ECO:0000259" key="3">
    <source>
        <dbReference type="SMART" id="SM00962"/>
    </source>
</evidence>
<reference evidence="4" key="1">
    <citation type="submission" date="2018-05" db="EMBL/GenBank/DDBJ databases">
        <authorList>
            <person name="Lanie J.A."/>
            <person name="Ng W.-L."/>
            <person name="Kazmierczak K.M."/>
            <person name="Andrzejewski T.M."/>
            <person name="Davidsen T.M."/>
            <person name="Wayne K.J."/>
            <person name="Tettelin H."/>
            <person name="Glass J.I."/>
            <person name="Rusch D."/>
            <person name="Podicherti R."/>
            <person name="Tsui H.-C.T."/>
            <person name="Winkler M.E."/>
        </authorList>
    </citation>
    <scope>NUCLEOTIDE SEQUENCE</scope>
</reference>
<keyword evidence="2" id="KW-0342">GTP-binding</keyword>
<feature type="non-terminal residue" evidence="4">
    <location>
        <position position="1"/>
    </location>
</feature>
<keyword evidence="1" id="KW-0547">Nucleotide-binding</keyword>
<dbReference type="EMBL" id="UINC01163117">
    <property type="protein sequence ID" value="SVD63245.1"/>
    <property type="molecule type" value="Genomic_DNA"/>
</dbReference>
<dbReference type="SUPFAM" id="SSF52540">
    <property type="entry name" value="P-loop containing nucleoside triphosphate hydrolases"/>
    <property type="match status" value="1"/>
</dbReference>
<name>A0A382WY25_9ZZZZ</name>